<dbReference type="Pfam" id="PF01590">
    <property type="entry name" value="GAF"/>
    <property type="match status" value="1"/>
</dbReference>
<organism evidence="2 3">
    <name type="scientific">Nostocoides jenkinsii Ben 74</name>
    <dbReference type="NCBI Taxonomy" id="1193518"/>
    <lineage>
        <taxon>Bacteria</taxon>
        <taxon>Bacillati</taxon>
        <taxon>Actinomycetota</taxon>
        <taxon>Actinomycetes</taxon>
        <taxon>Micrococcales</taxon>
        <taxon>Intrasporangiaceae</taxon>
        <taxon>Nostocoides</taxon>
    </lineage>
</organism>
<keyword evidence="3" id="KW-1185">Reference proteome</keyword>
<dbReference type="EMBL" id="CAJC01000001">
    <property type="protein sequence ID" value="CCI51302.1"/>
    <property type="molecule type" value="Genomic_DNA"/>
</dbReference>
<proteinExistence type="predicted"/>
<dbReference type="OrthoDB" id="3928741at2"/>
<evidence type="ECO:0000259" key="1">
    <source>
        <dbReference type="Pfam" id="PF01590"/>
    </source>
</evidence>
<dbReference type="STRING" id="1193518.BN13_10040"/>
<gene>
    <name evidence="2" type="ORF">BN13_10040</name>
</gene>
<sequence length="379" mass="40594">MAIVRPVVAESWRRSQAAGVRPSITQAPLAIPGDALQDYRRAHPLWQAMPVLYDVLEQAVLDCDAVLAVADEYGQLLFVRGSNSALSRVEQIGFAEGASWDERLVGTNAPGTSLALGTPVVVRQEEHFMESVHRWSCVAVPIRDLRHGGIIGAVDVTGADELIVPQTMAMLRAAARLAEIELLRSENPGANRPRVSALGVDSAVVTTGARTLSLSPRHSEIVALLVNHPGGLTGSELACGLYESEASESTIRAELLRLRAVLGEDLLGSRPYRLLEPVRADWATVLDRLAEGDIAAAAQAYSGPLLPRSLAPAIADLRDEIHEAVAAGVRTSGRADLLSAWTRQPWGSQDARAWEALALMLPMTSPLAAVARANVHRLL</sequence>
<feature type="domain" description="GAF" evidence="1">
    <location>
        <begin position="60"/>
        <end position="182"/>
    </location>
</feature>
<accession>A0A077M933</accession>
<dbReference type="AlphaFoldDB" id="A0A077M933"/>
<evidence type="ECO:0000313" key="2">
    <source>
        <dbReference type="EMBL" id="CCI51302.1"/>
    </source>
</evidence>
<dbReference type="InterPro" id="IPR003018">
    <property type="entry name" value="GAF"/>
</dbReference>
<evidence type="ECO:0000313" key="3">
    <source>
        <dbReference type="Proteomes" id="UP000035720"/>
    </source>
</evidence>
<reference evidence="2 3" key="1">
    <citation type="journal article" date="2013" name="ISME J.">
        <title>A metabolic model for members of the genus Tetrasphaera involved in enhanced biological phosphorus removal.</title>
        <authorList>
            <person name="Kristiansen R."/>
            <person name="Nguyen H.T.T."/>
            <person name="Saunders A.M."/>
            <person name="Nielsen J.L."/>
            <person name="Wimmer R."/>
            <person name="Le V.Q."/>
            <person name="McIlroy S.J."/>
            <person name="Petrovski S."/>
            <person name="Seviour R.J."/>
            <person name="Calteau A."/>
            <person name="Nielsen K.L."/>
            <person name="Nielsen P.H."/>
        </authorList>
    </citation>
    <scope>NUCLEOTIDE SEQUENCE [LARGE SCALE GENOMIC DNA]</scope>
    <source>
        <strain evidence="2 3">Ben 74</strain>
    </source>
</reference>
<protein>
    <submittedName>
        <fullName evidence="2">Uncharacterized 47.3 kDa protein in thcA 5'region</fullName>
    </submittedName>
</protein>
<dbReference type="Proteomes" id="UP000035720">
    <property type="component" value="Unassembled WGS sequence"/>
</dbReference>
<dbReference type="RefSeq" id="WP_048543462.1">
    <property type="nucleotide sequence ID" value="NZ_HF571038.1"/>
</dbReference>
<dbReference type="Gene3D" id="3.30.450.40">
    <property type="match status" value="1"/>
</dbReference>
<comment type="caution">
    <text evidence="2">The sequence shown here is derived from an EMBL/GenBank/DDBJ whole genome shotgun (WGS) entry which is preliminary data.</text>
</comment>
<name>A0A077M933_9MICO</name>
<dbReference type="InterPro" id="IPR029016">
    <property type="entry name" value="GAF-like_dom_sf"/>
</dbReference>